<dbReference type="AlphaFoldDB" id="A0A8I2YMP4"/>
<dbReference type="Proteomes" id="UP000683000">
    <property type="component" value="Unassembled WGS sequence"/>
</dbReference>
<dbReference type="EMBL" id="JAGFBS010000017">
    <property type="protein sequence ID" value="KAG6374607.1"/>
    <property type="molecule type" value="Genomic_DNA"/>
</dbReference>
<evidence type="ECO:0000313" key="2">
    <source>
        <dbReference type="EMBL" id="KAG6374607.1"/>
    </source>
</evidence>
<keyword evidence="3" id="KW-1185">Reference proteome</keyword>
<reference evidence="2" key="1">
    <citation type="submission" date="2021-03" db="EMBL/GenBank/DDBJ databases">
        <title>Evolutionary innovations through gain and loss of genes in the ectomycorrhizal Boletales.</title>
        <authorList>
            <person name="Wu G."/>
            <person name="Miyauchi S."/>
            <person name="Morin E."/>
            <person name="Yang Z.-L."/>
            <person name="Xu J."/>
            <person name="Martin F.M."/>
        </authorList>
    </citation>
    <scope>NUCLEOTIDE SEQUENCE</scope>
    <source>
        <strain evidence="2">BR01</strain>
    </source>
</reference>
<feature type="region of interest" description="Disordered" evidence="1">
    <location>
        <begin position="1"/>
        <end position="28"/>
    </location>
</feature>
<feature type="compositionally biased region" description="Polar residues" evidence="1">
    <location>
        <begin position="10"/>
        <end position="28"/>
    </location>
</feature>
<name>A0A8I2YMP4_9AGAM</name>
<evidence type="ECO:0000313" key="3">
    <source>
        <dbReference type="Proteomes" id="UP000683000"/>
    </source>
</evidence>
<evidence type="ECO:0000256" key="1">
    <source>
        <dbReference type="SAM" id="MobiDB-lite"/>
    </source>
</evidence>
<gene>
    <name evidence="2" type="ORF">JVT61DRAFT_3967</name>
</gene>
<accession>A0A8I2YMP4</accession>
<organism evidence="2 3">
    <name type="scientific">Boletus reticuloceps</name>
    <dbReference type="NCBI Taxonomy" id="495285"/>
    <lineage>
        <taxon>Eukaryota</taxon>
        <taxon>Fungi</taxon>
        <taxon>Dikarya</taxon>
        <taxon>Basidiomycota</taxon>
        <taxon>Agaricomycotina</taxon>
        <taxon>Agaricomycetes</taxon>
        <taxon>Agaricomycetidae</taxon>
        <taxon>Boletales</taxon>
        <taxon>Boletineae</taxon>
        <taxon>Boletaceae</taxon>
        <taxon>Boletoideae</taxon>
        <taxon>Boletus</taxon>
    </lineage>
</organism>
<proteinExistence type="predicted"/>
<protein>
    <submittedName>
        <fullName evidence="2">Uncharacterized protein</fullName>
    </submittedName>
</protein>
<sequence>MDDETLVDSARSQSMSPPSTSTIASPRTTFTGGTGSFWRGSSRRLFSLADVVTELKQSNDHHAGSSPFVVAVGTLLGWIVLTA</sequence>
<comment type="caution">
    <text evidence="2">The sequence shown here is derived from an EMBL/GenBank/DDBJ whole genome shotgun (WGS) entry which is preliminary data.</text>
</comment>